<dbReference type="SUPFAM" id="SSF52833">
    <property type="entry name" value="Thioredoxin-like"/>
    <property type="match status" value="1"/>
</dbReference>
<evidence type="ECO:0000313" key="7">
    <source>
        <dbReference type="EMBL" id="RWS30215.1"/>
    </source>
</evidence>
<dbReference type="GO" id="GO:0008379">
    <property type="term" value="F:thioredoxin peroxidase activity"/>
    <property type="evidence" value="ECO:0007669"/>
    <property type="project" value="TreeGrafter"/>
</dbReference>
<organism evidence="7 8">
    <name type="scientific">Leptotrombidium deliense</name>
    <dbReference type="NCBI Taxonomy" id="299467"/>
    <lineage>
        <taxon>Eukaryota</taxon>
        <taxon>Metazoa</taxon>
        <taxon>Ecdysozoa</taxon>
        <taxon>Arthropoda</taxon>
        <taxon>Chelicerata</taxon>
        <taxon>Arachnida</taxon>
        <taxon>Acari</taxon>
        <taxon>Acariformes</taxon>
        <taxon>Trombidiformes</taxon>
        <taxon>Prostigmata</taxon>
        <taxon>Anystina</taxon>
        <taxon>Parasitengona</taxon>
        <taxon>Trombiculoidea</taxon>
        <taxon>Trombiculidae</taxon>
        <taxon>Leptotrombidium</taxon>
    </lineage>
</organism>
<dbReference type="STRING" id="299467.A0A443SRX7"/>
<sequence>MFPFSFASPPIELTDFIRNAETFQSINSEIIVCSTNSVKRYLAWIKSQKKVTPLAKFKIILLNDKGGLISRGYGVYDEANGLCLRSLFLIDKKSILRHVTLNDSKLDISVDGIRNMICAIEKIALPDVSKQSVPGNEMIRSPLHVPTQIKNESTSKISDNVSQRNVAKLEKQHSSSRNLFDSNEDNGDRMLEQHRPTELSIKKRIEYPTKRPTEYEIEKNKKFQTNKTNNVNANDFYSVQVMESCEIPDNLLNGLKIVIDLTDEQKQEISVFVAGNSKVSFVNLENGKPQILYNDNCLLNFDENKTVMKFHKDEITMKISRQSNEMEINIDGTIINRNIKDNFAYMSVETAADKNHILCVNQRAVFLKAITQQVDETVYDYIELQKAGDKIIYYRRLNE</sequence>
<reference evidence="7 8" key="1">
    <citation type="journal article" date="2018" name="Gigascience">
        <title>Genomes of trombidid mites reveal novel predicted allergens and laterally-transferred genes associated with secondary metabolism.</title>
        <authorList>
            <person name="Dong X."/>
            <person name="Chaisiri K."/>
            <person name="Xia D."/>
            <person name="Armstrong S.D."/>
            <person name="Fang Y."/>
            <person name="Donnelly M.J."/>
            <person name="Kadowaki T."/>
            <person name="McGarry J.W."/>
            <person name="Darby A.C."/>
            <person name="Makepeace B.L."/>
        </authorList>
    </citation>
    <scope>NUCLEOTIDE SEQUENCE [LARGE SCALE GENOMIC DNA]</scope>
    <source>
        <strain evidence="7">UoL-UT</strain>
    </source>
</reference>
<feature type="region of interest" description="Disordered" evidence="5">
    <location>
        <begin position="169"/>
        <end position="189"/>
    </location>
</feature>
<comment type="similarity">
    <text evidence="1">Belongs to the peroxiredoxin family. AhpC/Prx1 subfamily.</text>
</comment>
<dbReference type="PANTHER" id="PTHR10681">
    <property type="entry name" value="THIOREDOXIN PEROXIDASE"/>
    <property type="match status" value="1"/>
</dbReference>
<dbReference type="GO" id="GO:0042744">
    <property type="term" value="P:hydrogen peroxide catabolic process"/>
    <property type="evidence" value="ECO:0007669"/>
    <property type="project" value="TreeGrafter"/>
</dbReference>
<name>A0A443SRX7_9ACAR</name>
<evidence type="ECO:0000259" key="6">
    <source>
        <dbReference type="Pfam" id="PF00578"/>
    </source>
</evidence>
<dbReference type="GO" id="GO:0045454">
    <property type="term" value="P:cell redox homeostasis"/>
    <property type="evidence" value="ECO:0007669"/>
    <property type="project" value="TreeGrafter"/>
</dbReference>
<keyword evidence="8" id="KW-1185">Reference proteome</keyword>
<evidence type="ECO:0000256" key="1">
    <source>
        <dbReference type="ARBA" id="ARBA00009796"/>
    </source>
</evidence>
<gene>
    <name evidence="7" type="ORF">B4U80_10465</name>
</gene>
<dbReference type="AlphaFoldDB" id="A0A443SRX7"/>
<dbReference type="VEuPathDB" id="VectorBase:LDEU001829"/>
<dbReference type="PANTHER" id="PTHR10681:SF128">
    <property type="entry name" value="THIOREDOXIN-DEPENDENT PEROXIDE REDUCTASE, MITOCHONDRIAL"/>
    <property type="match status" value="1"/>
</dbReference>
<evidence type="ECO:0000256" key="4">
    <source>
        <dbReference type="ARBA" id="ARBA00049091"/>
    </source>
</evidence>
<dbReference type="GO" id="GO:0005829">
    <property type="term" value="C:cytosol"/>
    <property type="evidence" value="ECO:0007669"/>
    <property type="project" value="TreeGrafter"/>
</dbReference>
<dbReference type="EMBL" id="NCKV01000593">
    <property type="protein sequence ID" value="RWS30215.1"/>
    <property type="molecule type" value="Genomic_DNA"/>
</dbReference>
<feature type="domain" description="Alkyl hydroperoxide reductase subunit C/ Thiol specific antioxidant" evidence="6">
    <location>
        <begin position="12"/>
        <end position="98"/>
    </location>
</feature>
<dbReference type="Proteomes" id="UP000288716">
    <property type="component" value="Unassembled WGS sequence"/>
</dbReference>
<comment type="catalytic activity">
    <reaction evidence="4">
        <text>a hydroperoxide + [thioredoxin]-dithiol = an alcohol + [thioredoxin]-disulfide + H2O</text>
        <dbReference type="Rhea" id="RHEA:62620"/>
        <dbReference type="Rhea" id="RHEA-COMP:10698"/>
        <dbReference type="Rhea" id="RHEA-COMP:10700"/>
        <dbReference type="ChEBI" id="CHEBI:15377"/>
        <dbReference type="ChEBI" id="CHEBI:29950"/>
        <dbReference type="ChEBI" id="CHEBI:30879"/>
        <dbReference type="ChEBI" id="CHEBI:35924"/>
        <dbReference type="ChEBI" id="CHEBI:50058"/>
        <dbReference type="EC" id="1.11.1.24"/>
    </reaction>
</comment>
<dbReference type="GO" id="GO:0033554">
    <property type="term" value="P:cellular response to stress"/>
    <property type="evidence" value="ECO:0007669"/>
    <property type="project" value="TreeGrafter"/>
</dbReference>
<accession>A0A443SRX7</accession>
<evidence type="ECO:0000313" key="8">
    <source>
        <dbReference type="Proteomes" id="UP000288716"/>
    </source>
</evidence>
<dbReference type="Pfam" id="PF00578">
    <property type="entry name" value="AhpC-TSA"/>
    <property type="match status" value="1"/>
</dbReference>
<dbReference type="EC" id="1.11.1.24" evidence="2"/>
<comment type="caution">
    <text evidence="7">The sequence shown here is derived from an EMBL/GenBank/DDBJ whole genome shotgun (WGS) entry which is preliminary data.</text>
</comment>
<dbReference type="GO" id="GO:0006979">
    <property type="term" value="P:response to oxidative stress"/>
    <property type="evidence" value="ECO:0007669"/>
    <property type="project" value="TreeGrafter"/>
</dbReference>
<evidence type="ECO:0000256" key="2">
    <source>
        <dbReference type="ARBA" id="ARBA00013017"/>
    </source>
</evidence>
<dbReference type="InterPro" id="IPR000866">
    <property type="entry name" value="AhpC/TSA"/>
</dbReference>
<dbReference type="InterPro" id="IPR050217">
    <property type="entry name" value="Peroxiredoxin"/>
</dbReference>
<proteinExistence type="inferred from homology"/>
<dbReference type="Gene3D" id="3.40.30.10">
    <property type="entry name" value="Glutaredoxin"/>
    <property type="match status" value="1"/>
</dbReference>
<keyword evidence="3" id="KW-0560">Oxidoreductase</keyword>
<protein>
    <recommendedName>
        <fullName evidence="2">thioredoxin-dependent peroxiredoxin</fullName>
        <ecNumber evidence="2">1.11.1.24</ecNumber>
    </recommendedName>
</protein>
<evidence type="ECO:0000256" key="5">
    <source>
        <dbReference type="SAM" id="MobiDB-lite"/>
    </source>
</evidence>
<dbReference type="InterPro" id="IPR036249">
    <property type="entry name" value="Thioredoxin-like_sf"/>
</dbReference>
<dbReference type="OrthoDB" id="185659at2759"/>
<evidence type="ECO:0000256" key="3">
    <source>
        <dbReference type="ARBA" id="ARBA00023002"/>
    </source>
</evidence>